<protein>
    <submittedName>
        <fullName evidence="3">Thiol:disulfide interchange protein</fullName>
    </submittedName>
</protein>
<dbReference type="KEGG" id="trs:Terro_3876"/>
<dbReference type="eggNOG" id="COG0526">
    <property type="taxonomic scope" value="Bacteria"/>
</dbReference>
<organism evidence="3 4">
    <name type="scientific">Terriglobus roseus (strain DSM 18391 / NRRL B-41598 / KBS 63)</name>
    <dbReference type="NCBI Taxonomy" id="926566"/>
    <lineage>
        <taxon>Bacteria</taxon>
        <taxon>Pseudomonadati</taxon>
        <taxon>Acidobacteriota</taxon>
        <taxon>Terriglobia</taxon>
        <taxon>Terriglobales</taxon>
        <taxon>Acidobacteriaceae</taxon>
        <taxon>Terriglobus</taxon>
    </lineage>
</organism>
<feature type="chain" id="PRO_5003684244" evidence="1">
    <location>
        <begin position="24"/>
        <end position="190"/>
    </location>
</feature>
<dbReference type="PROSITE" id="PS51318">
    <property type="entry name" value="TAT"/>
    <property type="match status" value="1"/>
</dbReference>
<proteinExistence type="predicted"/>
<dbReference type="Gene3D" id="3.40.30.10">
    <property type="entry name" value="Glutaredoxin"/>
    <property type="match status" value="1"/>
</dbReference>
<dbReference type="SUPFAM" id="SSF52833">
    <property type="entry name" value="Thioredoxin-like"/>
    <property type="match status" value="1"/>
</dbReference>
<dbReference type="OrthoDB" id="7629852at2"/>
<evidence type="ECO:0000259" key="2">
    <source>
        <dbReference type="PROSITE" id="PS51352"/>
    </source>
</evidence>
<feature type="signal peptide" evidence="1">
    <location>
        <begin position="1"/>
        <end position="23"/>
    </location>
</feature>
<gene>
    <name evidence="3" type="ordered locus">Terro_3876</name>
</gene>
<keyword evidence="1" id="KW-0732">Signal</keyword>
<dbReference type="PROSITE" id="PS51352">
    <property type="entry name" value="THIOREDOXIN_2"/>
    <property type="match status" value="1"/>
</dbReference>
<sequence length="190" mass="20465">MRSFDVRLVKRSVLLAAAGAALALSVAGCKEKSPEATPATTAAATPAKVKPPVVTAPPAVKAHLYDDDADPNKQIADGLKQAKKEHKRVILDFGGDWCGDCQVLDIYMHREPNAELLSKNFVVVHISVGHIDKNLEIGDRYGVALHKGVPALAVLDANGKALYAQAGGEFESMRYMQESSVTEFLNKWKA</sequence>
<feature type="domain" description="Thioredoxin" evidence="2">
    <location>
        <begin position="45"/>
        <end position="190"/>
    </location>
</feature>
<reference evidence="3 4" key="1">
    <citation type="submission" date="2012-06" db="EMBL/GenBank/DDBJ databases">
        <title>Complete genome of Terriglobus roseus DSM 18391.</title>
        <authorList>
            <consortium name="US DOE Joint Genome Institute (JGI-PGF)"/>
            <person name="Lucas S."/>
            <person name="Copeland A."/>
            <person name="Lapidus A."/>
            <person name="Glavina del Rio T."/>
            <person name="Dalin E."/>
            <person name="Tice H."/>
            <person name="Bruce D."/>
            <person name="Goodwin L."/>
            <person name="Pitluck S."/>
            <person name="Peters L."/>
            <person name="Mikhailova N."/>
            <person name="Munk A.C.C."/>
            <person name="Kyrpides N."/>
            <person name="Mavromatis K."/>
            <person name="Ivanova N."/>
            <person name="Brettin T."/>
            <person name="Detter J.C."/>
            <person name="Han C."/>
            <person name="Larimer F."/>
            <person name="Land M."/>
            <person name="Hauser L."/>
            <person name="Markowitz V."/>
            <person name="Cheng J.-F."/>
            <person name="Hugenholtz P."/>
            <person name="Woyke T."/>
            <person name="Wu D."/>
            <person name="Brambilla E."/>
            <person name="Klenk H.-P."/>
            <person name="Eisen J.A."/>
        </authorList>
    </citation>
    <scope>NUCLEOTIDE SEQUENCE [LARGE SCALE GENOMIC DNA]</scope>
    <source>
        <strain evidence="4">DSM 18391 / NRRL B-41598 / KBS 63</strain>
    </source>
</reference>
<dbReference type="PROSITE" id="PS51257">
    <property type="entry name" value="PROKAR_LIPOPROTEIN"/>
    <property type="match status" value="1"/>
</dbReference>
<dbReference type="Pfam" id="PF13899">
    <property type="entry name" value="Thioredoxin_7"/>
    <property type="match status" value="1"/>
</dbReference>
<evidence type="ECO:0000313" key="3">
    <source>
        <dbReference type="EMBL" id="AFL90085.1"/>
    </source>
</evidence>
<keyword evidence="4" id="KW-1185">Reference proteome</keyword>
<dbReference type="AlphaFoldDB" id="I3ZLG7"/>
<dbReference type="STRING" id="926566.Terro_3876"/>
<dbReference type="InterPro" id="IPR013766">
    <property type="entry name" value="Thioredoxin_domain"/>
</dbReference>
<dbReference type="EMBL" id="CP003379">
    <property type="protein sequence ID" value="AFL90085.1"/>
    <property type="molecule type" value="Genomic_DNA"/>
</dbReference>
<dbReference type="InterPro" id="IPR036249">
    <property type="entry name" value="Thioredoxin-like_sf"/>
</dbReference>
<dbReference type="HOGENOM" id="CLU_110659_1_0_0"/>
<dbReference type="Proteomes" id="UP000006056">
    <property type="component" value="Chromosome"/>
</dbReference>
<accession>I3ZLG7</accession>
<evidence type="ECO:0000313" key="4">
    <source>
        <dbReference type="Proteomes" id="UP000006056"/>
    </source>
</evidence>
<dbReference type="InterPro" id="IPR006311">
    <property type="entry name" value="TAT_signal"/>
</dbReference>
<evidence type="ECO:0000256" key="1">
    <source>
        <dbReference type="SAM" id="SignalP"/>
    </source>
</evidence>
<name>I3ZLG7_TERRK</name>